<protein>
    <submittedName>
        <fullName evidence="1">Uncharacterized protein</fullName>
    </submittedName>
</protein>
<comment type="caution">
    <text evidence="1">The sequence shown here is derived from an EMBL/GenBank/DDBJ whole genome shotgun (WGS) entry which is preliminary data.</text>
</comment>
<accession>A0A6B1F4G6</accession>
<reference evidence="1" key="1">
    <citation type="submission" date="2019-09" db="EMBL/GenBank/DDBJ databases">
        <title>Characterisation of the sponge microbiome using genome-centric metagenomics.</title>
        <authorList>
            <person name="Engelberts J.P."/>
            <person name="Robbins S.J."/>
            <person name="De Goeij J.M."/>
            <person name="Aranda M."/>
            <person name="Bell S.C."/>
            <person name="Webster N.S."/>
        </authorList>
    </citation>
    <scope>NUCLEOTIDE SEQUENCE</scope>
    <source>
        <strain evidence="1">SB0676_bin_10</strain>
    </source>
</reference>
<evidence type="ECO:0000313" key="1">
    <source>
        <dbReference type="EMBL" id="MYG37639.1"/>
    </source>
</evidence>
<name>A0A6B1F4G6_9SYNE</name>
<organism evidence="1">
    <name type="scientific">Synechococcus sp. SB0676_bin_10</name>
    <dbReference type="NCBI Taxonomy" id="2604869"/>
    <lineage>
        <taxon>Bacteria</taxon>
        <taxon>Bacillati</taxon>
        <taxon>Cyanobacteriota</taxon>
        <taxon>Cyanophyceae</taxon>
        <taxon>Synechococcales</taxon>
        <taxon>Synechococcaceae</taxon>
        <taxon>Synechococcus</taxon>
    </lineage>
</organism>
<proteinExistence type="predicted"/>
<gene>
    <name evidence="1" type="ORF">F4162_01175</name>
</gene>
<sequence length="197" mass="21704">MYQLAVVENKGTSTQRLQVLADLCIQELDARGVRGARCEVQVPGMGRPKQWDVAWEHGGRVRLGISLKSLLRNLLGSVPNRIDDLTGEMANVQLWSPEIVTGYVMLLNIEDDSVRKTDGRTWSQFFSSVIDRLSGRRAPAWAPGMIEASALVRINFANGATLVDPGQSLAPFFDRLAQCVKERNPDALLLARVASTT</sequence>
<dbReference type="EMBL" id="VYDO01000049">
    <property type="protein sequence ID" value="MYG37639.1"/>
    <property type="molecule type" value="Genomic_DNA"/>
</dbReference>
<dbReference type="AlphaFoldDB" id="A0A6B1F4G6"/>